<dbReference type="InterPro" id="IPR010106">
    <property type="entry name" value="RpnA"/>
</dbReference>
<dbReference type="RefSeq" id="WP_125126381.1">
    <property type="nucleotide sequence ID" value="NZ_RHJS01000002.1"/>
</dbReference>
<dbReference type="Proteomes" id="UP000274920">
    <property type="component" value="Unassembled WGS sequence"/>
</dbReference>
<sequence>MKRKLEQLNLLDDFLFGSILSYPEIGEEFCRKILKILLNVDMDRLHIVPQKVYYGSDTDRHGARLDVYIEEEKGTGTIYDVEPDKNDERELKLALPRRVRFYHSKIDGRSLKAGDDYSKLKQVIVLMIMSYDPFGRDRVLYTIRSKCEEDPDMDYDDGAATCFFYTKGKKGELSEEARELLRYMEDSSEDNAQSERLKEIHSMVETVRQDEEVALEYMKVYEREQMIERRGEKIGERRGEIKGEIKVVRNMSKSMTPDQISEAAGLEPEYIQKILMHIRNNPEESDAGIAARILAGD</sequence>
<dbReference type="NCBIfam" id="TIGR01784">
    <property type="entry name" value="T_den_put_tspse"/>
    <property type="match status" value="1"/>
</dbReference>
<evidence type="ECO:0000313" key="1">
    <source>
        <dbReference type="EMBL" id="RRK30566.1"/>
    </source>
</evidence>
<accession>A0A3R8JKW7</accession>
<reference evidence="1" key="1">
    <citation type="submission" date="2018-10" db="EMBL/GenBank/DDBJ databases">
        <title>Schaedlerella arabinophila gen. nov. sp. nov., isolated from the mouse intestinal tract and comparative analysis with the genome of the closely related altered Schaedler flora strain ASF502.</title>
        <authorList>
            <person name="Miyake S."/>
            <person name="Soh M."/>
            <person name="Seedorf H."/>
        </authorList>
    </citation>
    <scope>NUCLEOTIDE SEQUENCE [LARGE SCALE GENOMIC DNA]</scope>
    <source>
        <strain evidence="1">DSM 106076</strain>
    </source>
</reference>
<proteinExistence type="predicted"/>
<dbReference type="AlphaFoldDB" id="A0A3R8JKW7"/>
<keyword evidence="2" id="KW-1185">Reference proteome</keyword>
<comment type="caution">
    <text evidence="1">The sequence shown here is derived from an EMBL/GenBank/DDBJ whole genome shotgun (WGS) entry which is preliminary data.</text>
</comment>
<dbReference type="Pfam" id="PF12784">
    <property type="entry name" value="PDDEXK_2"/>
    <property type="match status" value="1"/>
</dbReference>
<dbReference type="EMBL" id="RHJS01000002">
    <property type="protein sequence ID" value="RRK30566.1"/>
    <property type="molecule type" value="Genomic_DNA"/>
</dbReference>
<organism evidence="1 2">
    <name type="scientific">Schaedlerella arabinosiphila</name>
    <dbReference type="NCBI Taxonomy" id="2044587"/>
    <lineage>
        <taxon>Bacteria</taxon>
        <taxon>Bacillati</taxon>
        <taxon>Bacillota</taxon>
        <taxon>Clostridia</taxon>
        <taxon>Lachnospirales</taxon>
        <taxon>Lachnospiraceae</taxon>
        <taxon>Schaedlerella</taxon>
    </lineage>
</organism>
<evidence type="ECO:0000313" key="2">
    <source>
        <dbReference type="Proteomes" id="UP000274920"/>
    </source>
</evidence>
<name>A0A3R8JKW7_9FIRM</name>
<protein>
    <submittedName>
        <fullName evidence="1">Rpn family recombination-promoting nuclease/putative transposase</fullName>
    </submittedName>
</protein>
<gene>
    <name evidence="1" type="ORF">EBB54_03595</name>
</gene>